<keyword evidence="9" id="KW-0234">DNA repair</keyword>
<evidence type="ECO:0000256" key="1">
    <source>
        <dbReference type="ARBA" id="ARBA00004286"/>
    </source>
</evidence>
<evidence type="ECO:0000256" key="2">
    <source>
        <dbReference type="ARBA" id="ARBA00009240"/>
    </source>
</evidence>
<dbReference type="GO" id="GO:0000993">
    <property type="term" value="F:RNA polymerase II complex binding"/>
    <property type="evidence" value="ECO:0007669"/>
    <property type="project" value="TreeGrafter"/>
</dbReference>
<evidence type="ECO:0000256" key="7">
    <source>
        <dbReference type="ARBA" id="ARBA00022833"/>
    </source>
</evidence>
<comment type="subcellular location">
    <subcellularLocation>
        <location evidence="1">Chromosome</location>
    </subcellularLocation>
</comment>
<keyword evidence="6" id="KW-0863">Zinc-finger</keyword>
<protein>
    <recommendedName>
        <fullName evidence="11">UV-stimulated scaffold protein A C-terminal domain-containing protein</fullName>
    </recommendedName>
</protein>
<dbReference type="GO" id="GO:0008270">
    <property type="term" value="F:zinc ion binding"/>
    <property type="evidence" value="ECO:0007669"/>
    <property type="project" value="UniProtKB-KW"/>
</dbReference>
<accession>A0A9P0NHU9</accession>
<feature type="region of interest" description="Disordered" evidence="10">
    <location>
        <begin position="547"/>
        <end position="590"/>
    </location>
</feature>
<name>A0A9P0NHU9_APHGO</name>
<dbReference type="GO" id="GO:0006283">
    <property type="term" value="P:transcription-coupled nucleotide-excision repair"/>
    <property type="evidence" value="ECO:0007669"/>
    <property type="project" value="TreeGrafter"/>
</dbReference>
<dbReference type="InterPro" id="IPR049431">
    <property type="entry name" value="UVSSA_C"/>
</dbReference>
<evidence type="ECO:0000313" key="13">
    <source>
        <dbReference type="Proteomes" id="UP001154329"/>
    </source>
</evidence>
<keyword evidence="8" id="KW-0175">Coiled coil</keyword>
<evidence type="ECO:0000256" key="10">
    <source>
        <dbReference type="SAM" id="MobiDB-lite"/>
    </source>
</evidence>
<dbReference type="InterPro" id="IPR049408">
    <property type="entry name" value="UVSSA_N_a-solenoid_rpt"/>
</dbReference>
<evidence type="ECO:0000256" key="4">
    <source>
        <dbReference type="ARBA" id="ARBA00022723"/>
    </source>
</evidence>
<keyword evidence="4" id="KW-0479">Metal-binding</keyword>
<evidence type="ECO:0000259" key="11">
    <source>
        <dbReference type="Pfam" id="PF09740"/>
    </source>
</evidence>
<keyword evidence="5" id="KW-0227">DNA damage</keyword>
<gene>
    <name evidence="12" type="ORF">APHIGO_LOCUS5577</name>
</gene>
<evidence type="ECO:0000256" key="5">
    <source>
        <dbReference type="ARBA" id="ARBA00022763"/>
    </source>
</evidence>
<evidence type="ECO:0000256" key="9">
    <source>
        <dbReference type="ARBA" id="ARBA00023204"/>
    </source>
</evidence>
<evidence type="ECO:0000256" key="6">
    <source>
        <dbReference type="ARBA" id="ARBA00022771"/>
    </source>
</evidence>
<sequence length="626" mass="72310">MTLDYDTASRAAQLVERLTSTGENDVDHKLYDEIENICKKSSIYIDRVHALLFHQLKEKHSQIRLSALRICNRLFKKFEHFRKLIILDISVLLKLTINTDAGRTLPPPKKFAADLEIYSIKCIKEWSDEFGKDFKDEFNFVFKYLNKYKKIDFESMTVLSVTEAKLLEDRQLRQQRINEEKLKKIESEICELEPEITIAARTLESCLELLIPTPEDFCIPEAEKDIVPPSNPSELSSLDTERKISAGVDSSNENERSRETGIIDPAAHTVTVTLKPNFRKRVKKSEDNLAIIESANEQVKLISDKYLPRIKKWMQDIAKISNGELLKRAIELKQHLTDLMSRENKITYYGDSDDDCSSESDMEEVLPKSCADDLLAQCLAKTDNNVQNYGSNREESVKVPERDENRSDVVVVPKLPFDIDLYHWEDEQLSAPRILPTNQDGHSFWTSNSVMDTDCDGIIQPGGSEILRTRVIEFTGKFEKVDRQCRAPLPSGRLCPREDRFKCPFHGRIVPRDELGRVIDPENKIILEKEKKQNVPDWQDPQLLRDIQHQTGVDLKMPEKGSKRKRKRNSNLANLKKEQDTPRSRLEKKVFKKSSVKKVANILDGIDQRKFRDKFGDQFNYVHDTA</sequence>
<dbReference type="AlphaFoldDB" id="A0A9P0NHU9"/>
<feature type="compositionally biased region" description="Basic and acidic residues" evidence="10">
    <location>
        <begin position="575"/>
        <end position="589"/>
    </location>
</feature>
<dbReference type="InterPro" id="IPR018610">
    <property type="entry name" value="UVSSA"/>
</dbReference>
<evidence type="ECO:0000256" key="8">
    <source>
        <dbReference type="ARBA" id="ARBA00023054"/>
    </source>
</evidence>
<dbReference type="GO" id="GO:0005694">
    <property type="term" value="C:chromosome"/>
    <property type="evidence" value="ECO:0007669"/>
    <property type="project" value="UniProtKB-SubCell"/>
</dbReference>
<keyword evidence="13" id="KW-1185">Reference proteome</keyword>
<dbReference type="GO" id="GO:0009411">
    <property type="term" value="P:response to UV"/>
    <property type="evidence" value="ECO:0007669"/>
    <property type="project" value="InterPro"/>
</dbReference>
<keyword evidence="7" id="KW-0862">Zinc</keyword>
<reference evidence="12" key="1">
    <citation type="submission" date="2022-02" db="EMBL/GenBank/DDBJ databases">
        <authorList>
            <person name="King R."/>
        </authorList>
    </citation>
    <scope>NUCLEOTIDE SEQUENCE</scope>
</reference>
<dbReference type="Pfam" id="PF09740">
    <property type="entry name" value="DUF2043"/>
    <property type="match status" value="1"/>
</dbReference>
<dbReference type="Pfam" id="PF20867">
    <property type="entry name" value="UVSSA_N"/>
    <property type="match status" value="1"/>
</dbReference>
<dbReference type="Proteomes" id="UP001154329">
    <property type="component" value="Chromosome 2"/>
</dbReference>
<reference evidence="12" key="2">
    <citation type="submission" date="2022-10" db="EMBL/GenBank/DDBJ databases">
        <authorList>
            <consortium name="ENA_rothamsted_submissions"/>
            <consortium name="culmorum"/>
            <person name="King R."/>
        </authorList>
    </citation>
    <scope>NUCLEOTIDE SEQUENCE</scope>
</reference>
<comment type="similarity">
    <text evidence="2">Belongs to the UVSSA family.</text>
</comment>
<evidence type="ECO:0000313" key="12">
    <source>
        <dbReference type="EMBL" id="CAH1724240.1"/>
    </source>
</evidence>
<evidence type="ECO:0000256" key="3">
    <source>
        <dbReference type="ARBA" id="ARBA00022454"/>
    </source>
</evidence>
<dbReference type="PANTHER" id="PTHR28670">
    <property type="entry name" value="UV-STIMULATED SCAFFOLD PROTEIN A"/>
    <property type="match status" value="1"/>
</dbReference>
<keyword evidence="3" id="KW-0158">Chromosome</keyword>
<proteinExistence type="inferred from homology"/>
<feature type="domain" description="UV-stimulated scaffold protein A C-terminal" evidence="11">
    <location>
        <begin position="412"/>
        <end position="520"/>
    </location>
</feature>
<dbReference type="EMBL" id="OU899035">
    <property type="protein sequence ID" value="CAH1724240.1"/>
    <property type="molecule type" value="Genomic_DNA"/>
</dbReference>
<organism evidence="12 13">
    <name type="scientific">Aphis gossypii</name>
    <name type="common">Cotton aphid</name>
    <dbReference type="NCBI Taxonomy" id="80765"/>
    <lineage>
        <taxon>Eukaryota</taxon>
        <taxon>Metazoa</taxon>
        <taxon>Ecdysozoa</taxon>
        <taxon>Arthropoda</taxon>
        <taxon>Hexapoda</taxon>
        <taxon>Insecta</taxon>
        <taxon>Pterygota</taxon>
        <taxon>Neoptera</taxon>
        <taxon>Paraneoptera</taxon>
        <taxon>Hemiptera</taxon>
        <taxon>Sternorrhyncha</taxon>
        <taxon>Aphidomorpha</taxon>
        <taxon>Aphidoidea</taxon>
        <taxon>Aphididae</taxon>
        <taxon>Aphidini</taxon>
        <taxon>Aphis</taxon>
        <taxon>Aphis</taxon>
    </lineage>
</organism>
<dbReference type="PANTHER" id="PTHR28670:SF1">
    <property type="entry name" value="UV-STIMULATED SCAFFOLD PROTEIN A"/>
    <property type="match status" value="1"/>
</dbReference>